<accession>K1HDC4</accession>
<reference evidence="1 2" key="1">
    <citation type="submission" date="2012-05" db="EMBL/GenBank/DDBJ databases">
        <title>The Genome Sequence of Fusobacterium periodontium Oral Taxon 201 Strain D10.</title>
        <authorList>
            <consortium name="The Broad Institute Genome Sequencing Platform"/>
            <consortium name="The Broad Institute Genome Sequencing Center for Infectious Disease"/>
            <person name="Earl A."/>
            <person name="Ward D."/>
            <person name="Feldgarden M."/>
            <person name="Gevers D."/>
            <person name="Strauss J."/>
            <person name="Sibley C."/>
            <person name="White A."/>
            <person name="Ambrose C.E."/>
            <person name="Allen-Vercoe E."/>
            <person name="Walker B."/>
            <person name="Young S.K."/>
            <person name="Zeng Q."/>
            <person name="Gargeya S."/>
            <person name="Fitzgerald M."/>
            <person name="Haas B."/>
            <person name="Abouelleil A."/>
            <person name="Alvarado L."/>
            <person name="Arachchi H.M."/>
            <person name="Berlin A.M."/>
            <person name="Chapman S.B."/>
            <person name="Goldberg J."/>
            <person name="Griggs A."/>
            <person name="Gujja S."/>
            <person name="Hansen M."/>
            <person name="Howarth C."/>
            <person name="Imamovic A."/>
            <person name="Larimer J."/>
            <person name="McCowan C."/>
            <person name="Montmayeur A."/>
            <person name="Murphy C."/>
            <person name="Neiman D."/>
            <person name="Pearson M."/>
            <person name="Priest M."/>
            <person name="Roberts A."/>
            <person name="Saif S."/>
            <person name="Shea T."/>
            <person name="Sisk P."/>
            <person name="Sykes S."/>
            <person name="Wortman J."/>
            <person name="Nusbaum C."/>
            <person name="Birren B."/>
        </authorList>
    </citation>
    <scope>NUCLEOTIDE SEQUENCE [LARGE SCALE GENOMIC DNA]</scope>
    <source>
        <strain evidence="1 2">D10</strain>
    </source>
</reference>
<organism evidence="1 2">
    <name type="scientific">Fusobacterium periodonticum D10</name>
    <dbReference type="NCBI Taxonomy" id="620833"/>
    <lineage>
        <taxon>Bacteria</taxon>
        <taxon>Fusobacteriati</taxon>
        <taxon>Fusobacteriota</taxon>
        <taxon>Fusobacteriia</taxon>
        <taxon>Fusobacteriales</taxon>
        <taxon>Fusobacteriaceae</taxon>
        <taxon>Fusobacterium</taxon>
    </lineage>
</organism>
<dbReference type="EMBL" id="ACIF01000220">
    <property type="protein sequence ID" value="EKA93473.1"/>
    <property type="molecule type" value="Genomic_DNA"/>
</dbReference>
<protein>
    <submittedName>
        <fullName evidence="1">Uncharacterized protein</fullName>
    </submittedName>
</protein>
<comment type="caution">
    <text evidence="1">The sequence shown here is derived from an EMBL/GenBank/DDBJ whole genome shotgun (WGS) entry which is preliminary data.</text>
</comment>
<evidence type="ECO:0000313" key="2">
    <source>
        <dbReference type="Proteomes" id="UP000005809"/>
    </source>
</evidence>
<name>K1HDC4_9FUSO</name>
<gene>
    <name evidence="1" type="ORF">FPOG_00263</name>
</gene>
<dbReference type="HOGENOM" id="CLU_2787852_0_0_0"/>
<dbReference type="AlphaFoldDB" id="K1HDC4"/>
<dbReference type="PATRIC" id="fig|620833.3.peg.1266"/>
<sequence>MIEILNKNSKEKEKINYRQLGNFCNSCGSKIESNILSIRQDGGNSGTIISLCDKCLQELKTKIATLEDENVEV</sequence>
<dbReference type="Proteomes" id="UP000005809">
    <property type="component" value="Unassembled WGS sequence"/>
</dbReference>
<proteinExistence type="predicted"/>
<evidence type="ECO:0000313" key="1">
    <source>
        <dbReference type="EMBL" id="EKA93473.1"/>
    </source>
</evidence>
<dbReference type="RefSeq" id="WP_005967464.1">
    <property type="nucleotide sequence ID" value="NZ_JH815384.1"/>
</dbReference>